<evidence type="ECO:0000313" key="2">
    <source>
        <dbReference type="Proteomes" id="UP000276133"/>
    </source>
</evidence>
<gene>
    <name evidence="1" type="ORF">BpHYR1_034467</name>
</gene>
<accession>A0A3M7Q9Y2</accession>
<organism evidence="1 2">
    <name type="scientific">Brachionus plicatilis</name>
    <name type="common">Marine rotifer</name>
    <name type="synonym">Brachionus muelleri</name>
    <dbReference type="NCBI Taxonomy" id="10195"/>
    <lineage>
        <taxon>Eukaryota</taxon>
        <taxon>Metazoa</taxon>
        <taxon>Spiralia</taxon>
        <taxon>Gnathifera</taxon>
        <taxon>Rotifera</taxon>
        <taxon>Eurotatoria</taxon>
        <taxon>Monogononta</taxon>
        <taxon>Pseudotrocha</taxon>
        <taxon>Ploima</taxon>
        <taxon>Brachionidae</taxon>
        <taxon>Brachionus</taxon>
    </lineage>
</organism>
<dbReference type="AlphaFoldDB" id="A0A3M7Q9Y2"/>
<keyword evidence="2" id="KW-1185">Reference proteome</keyword>
<dbReference type="Proteomes" id="UP000276133">
    <property type="component" value="Unassembled WGS sequence"/>
</dbReference>
<reference evidence="1 2" key="1">
    <citation type="journal article" date="2018" name="Sci. Rep.">
        <title>Genomic signatures of local adaptation to the degree of environmental predictability in rotifers.</title>
        <authorList>
            <person name="Franch-Gras L."/>
            <person name="Hahn C."/>
            <person name="Garcia-Roger E.M."/>
            <person name="Carmona M.J."/>
            <person name="Serra M."/>
            <person name="Gomez A."/>
        </authorList>
    </citation>
    <scope>NUCLEOTIDE SEQUENCE [LARGE SCALE GENOMIC DNA]</scope>
    <source>
        <strain evidence="1">HYR1</strain>
    </source>
</reference>
<name>A0A3M7Q9Y2_BRAPC</name>
<protein>
    <submittedName>
        <fullName evidence="1">Uncharacterized protein</fullName>
    </submittedName>
</protein>
<dbReference type="EMBL" id="REGN01006945">
    <property type="protein sequence ID" value="RNA07788.1"/>
    <property type="molecule type" value="Genomic_DNA"/>
</dbReference>
<evidence type="ECO:0000313" key="1">
    <source>
        <dbReference type="EMBL" id="RNA07788.1"/>
    </source>
</evidence>
<proteinExistence type="predicted"/>
<comment type="caution">
    <text evidence="1">The sequence shown here is derived from an EMBL/GenBank/DDBJ whole genome shotgun (WGS) entry which is preliminary data.</text>
</comment>
<sequence length="77" mass="9092">MTIIKESDFFEIDEKSFQIKLKTHGILIIIGKDLQNILTLNKDIDSNYRHINLKISVVSRLENHQVDCNRLYFSRVD</sequence>